<dbReference type="InterPro" id="IPR011050">
    <property type="entry name" value="Pectin_lyase_fold/virulence"/>
</dbReference>
<dbReference type="EMBL" id="JACHBR010000001">
    <property type="protein sequence ID" value="MBB5624822.1"/>
    <property type="molecule type" value="Genomic_DNA"/>
</dbReference>
<comment type="caution">
    <text evidence="3">The sequence shown here is derived from an EMBL/GenBank/DDBJ whole genome shotgun (WGS) entry which is preliminary data.</text>
</comment>
<feature type="signal peptide" evidence="1">
    <location>
        <begin position="1"/>
        <end position="23"/>
    </location>
</feature>
<dbReference type="Gene3D" id="2.160.20.10">
    <property type="entry name" value="Single-stranded right-handed beta-helix, Pectin lyase-like"/>
    <property type="match status" value="1"/>
</dbReference>
<dbReference type="RefSeq" id="WP_184608132.1">
    <property type="nucleotide sequence ID" value="NZ_BOOS01000066.1"/>
</dbReference>
<keyword evidence="4" id="KW-1185">Reference proteome</keyword>
<dbReference type="Pfam" id="PF05048">
    <property type="entry name" value="NosD"/>
    <property type="match status" value="1"/>
</dbReference>
<dbReference type="Proteomes" id="UP000588112">
    <property type="component" value="Unassembled WGS sequence"/>
</dbReference>
<reference evidence="3 4" key="1">
    <citation type="submission" date="2020-08" db="EMBL/GenBank/DDBJ databases">
        <title>Sequencing the genomes of 1000 actinobacteria strains.</title>
        <authorList>
            <person name="Klenk H.-P."/>
        </authorList>
    </citation>
    <scope>NUCLEOTIDE SEQUENCE [LARGE SCALE GENOMIC DNA]</scope>
    <source>
        <strain evidence="3 4">DSM 45790</strain>
    </source>
</reference>
<dbReference type="AlphaFoldDB" id="A0A7W8YZR9"/>
<dbReference type="SMART" id="SM00710">
    <property type="entry name" value="PbH1"/>
    <property type="match status" value="8"/>
</dbReference>
<dbReference type="InterPro" id="IPR007742">
    <property type="entry name" value="NosD_dom"/>
</dbReference>
<evidence type="ECO:0000256" key="1">
    <source>
        <dbReference type="SAM" id="SignalP"/>
    </source>
</evidence>
<keyword evidence="1" id="KW-0732">Signal</keyword>
<evidence type="ECO:0000313" key="4">
    <source>
        <dbReference type="Proteomes" id="UP000588112"/>
    </source>
</evidence>
<evidence type="ECO:0000313" key="3">
    <source>
        <dbReference type="EMBL" id="MBB5624822.1"/>
    </source>
</evidence>
<sequence length="371" mass="37750">MGRHLAAVLLAALPLGQGLPAAADSVPGSTGAATGWGCGLVLTTSVTLTEDLVCDGDGPLIGADDVTIDLNGHAVRGPGSGSGIGNTGYRRNTWKRLTVRDGRIEGFAEAIAFVGVSDSAITNVAVAGGRVGIEASSAVTISGTPEQCVLDGFVARGHAQLTIDHCTLRGDTSFYDSAVTLENSRLVAGHLHLGQSDNSVVTGNVFDGYPVSLGYQSRRNVFRDNVFSNAGVAVRTDGASPGATFENNTFQNNNVGINSYIFSETVTGNRFVGNRTAGIYIRDVISTSSITGNVFQSNGGAPSGLTDPSGTPVRGGVHIGSSQPETLTLTGNTGVDNAGYFIFARPGTVTDGGGNTGSPCGPSPNSAVTCH</sequence>
<gene>
    <name evidence="3" type="ORF">BJ981_000521</name>
</gene>
<evidence type="ECO:0000259" key="2">
    <source>
        <dbReference type="Pfam" id="PF05048"/>
    </source>
</evidence>
<feature type="chain" id="PRO_5031483166" evidence="1">
    <location>
        <begin position="24"/>
        <end position="371"/>
    </location>
</feature>
<dbReference type="InterPro" id="IPR012334">
    <property type="entry name" value="Pectin_lyas_fold"/>
</dbReference>
<protein>
    <submittedName>
        <fullName evidence="3">Parallel beta-helix repeat protein</fullName>
    </submittedName>
</protein>
<name>A0A7W8YZR9_9ACTN</name>
<proteinExistence type="predicted"/>
<accession>A0A7W8YZR9</accession>
<dbReference type="InterPro" id="IPR006626">
    <property type="entry name" value="PbH1"/>
</dbReference>
<dbReference type="SUPFAM" id="SSF51126">
    <property type="entry name" value="Pectin lyase-like"/>
    <property type="match status" value="1"/>
</dbReference>
<feature type="domain" description="Periplasmic copper-binding protein NosD beta helix" evidence="2">
    <location>
        <begin position="191"/>
        <end position="298"/>
    </location>
</feature>
<organism evidence="3 4">
    <name type="scientific">Sphaerisporangium krabiense</name>
    <dbReference type="NCBI Taxonomy" id="763782"/>
    <lineage>
        <taxon>Bacteria</taxon>
        <taxon>Bacillati</taxon>
        <taxon>Actinomycetota</taxon>
        <taxon>Actinomycetes</taxon>
        <taxon>Streptosporangiales</taxon>
        <taxon>Streptosporangiaceae</taxon>
        <taxon>Sphaerisporangium</taxon>
    </lineage>
</organism>